<comment type="similarity">
    <text evidence="2 8">Belongs to the peptidase A24 family.</text>
</comment>
<dbReference type="InterPro" id="IPR014032">
    <property type="entry name" value="Peptidase_A24A_bac"/>
</dbReference>
<keyword evidence="9 14" id="KW-0808">Transferase</keyword>
<dbReference type="PANTHER" id="PTHR30487:SF0">
    <property type="entry name" value="PREPILIN LEADER PEPTIDASE_N-METHYLTRANSFERASE-RELATED"/>
    <property type="match status" value="1"/>
</dbReference>
<feature type="transmembrane region" description="Helical" evidence="11">
    <location>
        <begin position="161"/>
        <end position="180"/>
    </location>
</feature>
<dbReference type="EMBL" id="JACHEK010000003">
    <property type="protein sequence ID" value="MBB6143894.1"/>
    <property type="molecule type" value="Genomic_DNA"/>
</dbReference>
<sequence length="298" mass="32443">MIQAWNRQHGNSSTAIPESHPRTRPPRILPPVLVLNLLIGIFVALLGLAFGSFLNVCIARLPRHESIVHPPSHCPRCGRSIQPRDNIPLLSYALLRGRCRSCGDTISWRYPAVELATALLWLLCFFAFGATPAAVAMAILCFLVLGLAVMDAETMLLPDAFTLPGIFLGILWEAAGTVNGWPDRLHAAGMSLLWAAAAAGLILLIRTVYWLVRRREGMGLGDAKFFAMLAAWLGAADALLILFLAVILGAFYGIVRMRRGRGTAGNIRVPLGAFLGVAAIYAIFAGPQTINWYLKFFP</sequence>
<feature type="transmembrane region" description="Helical" evidence="11">
    <location>
        <begin position="119"/>
        <end position="149"/>
    </location>
</feature>
<dbReference type="Gene3D" id="1.20.120.1220">
    <property type="match status" value="1"/>
</dbReference>
<reference evidence="14 15" key="1">
    <citation type="submission" date="2020-08" db="EMBL/GenBank/DDBJ databases">
        <title>Genomic Encyclopedia of Type Strains, Phase IV (KMG-IV): sequencing the most valuable type-strain genomes for metagenomic binning, comparative biology and taxonomic classification.</title>
        <authorList>
            <person name="Goeker M."/>
        </authorList>
    </citation>
    <scope>NUCLEOTIDE SEQUENCE [LARGE SCALE GENOMIC DNA]</scope>
    <source>
        <strain evidence="14 15">DSM 103733</strain>
    </source>
</reference>
<dbReference type="AlphaFoldDB" id="A0A841K0X7"/>
<dbReference type="Pfam" id="PF01478">
    <property type="entry name" value="Peptidase_A24"/>
    <property type="match status" value="1"/>
</dbReference>
<feature type="transmembrane region" description="Helical" evidence="11">
    <location>
        <begin position="232"/>
        <end position="255"/>
    </location>
</feature>
<dbReference type="InterPro" id="IPR000045">
    <property type="entry name" value="Prepilin_IV_endopep_pep"/>
</dbReference>
<evidence type="ECO:0000259" key="13">
    <source>
        <dbReference type="Pfam" id="PF06750"/>
    </source>
</evidence>
<feature type="domain" description="Prepilin peptidase A24 N-terminal" evidence="13">
    <location>
        <begin position="45"/>
        <end position="128"/>
    </location>
</feature>
<keyword evidence="5 9" id="KW-0812">Transmembrane</keyword>
<dbReference type="RefSeq" id="WP_050058542.1">
    <property type="nucleotide sequence ID" value="NZ_JACHEK010000003.1"/>
</dbReference>
<feature type="domain" description="Prepilin type IV endopeptidase peptidase" evidence="12">
    <location>
        <begin position="139"/>
        <end position="254"/>
    </location>
</feature>
<feature type="region of interest" description="Disordered" evidence="10">
    <location>
        <begin position="1"/>
        <end position="23"/>
    </location>
</feature>
<dbReference type="PRINTS" id="PR00864">
    <property type="entry name" value="PREPILNPTASE"/>
</dbReference>
<comment type="subcellular location">
    <subcellularLocation>
        <location evidence="1">Cell inner membrane</location>
        <topology evidence="1">Multi-pass membrane protein</topology>
    </subcellularLocation>
    <subcellularLocation>
        <location evidence="9">Cell membrane</location>
        <topology evidence="9">Multi-pass membrane protein</topology>
    </subcellularLocation>
</comment>
<comment type="caution">
    <text evidence="14">The sequence shown here is derived from an EMBL/GenBank/DDBJ whole genome shotgun (WGS) entry which is preliminary data.</text>
</comment>
<dbReference type="GO" id="GO:0004190">
    <property type="term" value="F:aspartic-type endopeptidase activity"/>
    <property type="evidence" value="ECO:0007669"/>
    <property type="project" value="UniProtKB-EC"/>
</dbReference>
<keyword evidence="9" id="KW-0645">Protease</keyword>
<evidence type="ECO:0000256" key="7">
    <source>
        <dbReference type="ARBA" id="ARBA00023136"/>
    </source>
</evidence>
<evidence type="ECO:0000256" key="3">
    <source>
        <dbReference type="ARBA" id="ARBA00022475"/>
    </source>
</evidence>
<dbReference type="EC" id="2.1.1.-" evidence="9"/>
<evidence type="ECO:0000313" key="14">
    <source>
        <dbReference type="EMBL" id="MBB6143894.1"/>
    </source>
</evidence>
<evidence type="ECO:0000256" key="11">
    <source>
        <dbReference type="SAM" id="Phobius"/>
    </source>
</evidence>
<evidence type="ECO:0000256" key="9">
    <source>
        <dbReference type="RuleBase" id="RU003794"/>
    </source>
</evidence>
<dbReference type="InterPro" id="IPR050882">
    <property type="entry name" value="Prepilin_peptidase/N-MTase"/>
</dbReference>
<name>A0A841K0X7_9BACT</name>
<dbReference type="OrthoDB" id="9789291at2"/>
<keyword evidence="4" id="KW-0997">Cell inner membrane</keyword>
<keyword evidence="9" id="KW-0511">Multifunctional enzyme</keyword>
<evidence type="ECO:0000259" key="12">
    <source>
        <dbReference type="Pfam" id="PF01478"/>
    </source>
</evidence>
<evidence type="ECO:0000313" key="15">
    <source>
        <dbReference type="Proteomes" id="UP000538666"/>
    </source>
</evidence>
<comment type="catalytic activity">
    <reaction evidence="9">
        <text>Typically cleaves a -Gly-|-Phe- bond to release an N-terminal, basic peptide of 5-8 residues from type IV prepilin, and then N-methylates the new N-terminal amino group, the methyl donor being S-adenosyl-L-methionine.</text>
        <dbReference type="EC" id="3.4.23.43"/>
    </reaction>
</comment>
<evidence type="ECO:0000256" key="1">
    <source>
        <dbReference type="ARBA" id="ARBA00004429"/>
    </source>
</evidence>
<comment type="function">
    <text evidence="9">Plays an essential role in type IV pili and type II pseudopili formation by proteolytically removing the leader sequence from substrate proteins and subsequently monomethylating the alpha-amino group of the newly exposed N-terminal phenylalanine.</text>
</comment>
<keyword evidence="7 11" id="KW-0472">Membrane</keyword>
<dbReference type="GO" id="GO:0008168">
    <property type="term" value="F:methyltransferase activity"/>
    <property type="evidence" value="ECO:0007669"/>
    <property type="project" value="UniProtKB-KW"/>
</dbReference>
<evidence type="ECO:0000256" key="5">
    <source>
        <dbReference type="ARBA" id="ARBA00022692"/>
    </source>
</evidence>
<dbReference type="Pfam" id="PF06750">
    <property type="entry name" value="A24_N_bact"/>
    <property type="match status" value="1"/>
</dbReference>
<feature type="transmembrane region" description="Helical" evidence="11">
    <location>
        <begin position="267"/>
        <end position="286"/>
    </location>
</feature>
<keyword evidence="6 11" id="KW-1133">Transmembrane helix</keyword>
<proteinExistence type="inferred from homology"/>
<keyword evidence="15" id="KW-1185">Reference proteome</keyword>
<evidence type="ECO:0000256" key="2">
    <source>
        <dbReference type="ARBA" id="ARBA00005801"/>
    </source>
</evidence>
<dbReference type="InterPro" id="IPR010627">
    <property type="entry name" value="Prepilin_pept_A24_N"/>
</dbReference>
<evidence type="ECO:0000256" key="10">
    <source>
        <dbReference type="SAM" id="MobiDB-lite"/>
    </source>
</evidence>
<keyword evidence="9 14" id="KW-0489">Methyltransferase</keyword>
<dbReference type="GO" id="GO:0006465">
    <property type="term" value="P:signal peptide processing"/>
    <property type="evidence" value="ECO:0007669"/>
    <property type="project" value="TreeGrafter"/>
</dbReference>
<evidence type="ECO:0000256" key="4">
    <source>
        <dbReference type="ARBA" id="ARBA00022519"/>
    </source>
</evidence>
<dbReference type="GO" id="GO:0032259">
    <property type="term" value="P:methylation"/>
    <property type="evidence" value="ECO:0007669"/>
    <property type="project" value="UniProtKB-KW"/>
</dbReference>
<feature type="transmembrane region" description="Helical" evidence="11">
    <location>
        <begin position="33"/>
        <end position="58"/>
    </location>
</feature>
<protein>
    <recommendedName>
        <fullName evidence="9">Prepilin leader peptidase/N-methyltransferase</fullName>
        <ecNumber evidence="9">2.1.1.-</ecNumber>
        <ecNumber evidence="9">3.4.23.43</ecNumber>
    </recommendedName>
</protein>
<evidence type="ECO:0000256" key="6">
    <source>
        <dbReference type="ARBA" id="ARBA00022989"/>
    </source>
</evidence>
<feature type="compositionally biased region" description="Polar residues" evidence="10">
    <location>
        <begin position="1"/>
        <end position="16"/>
    </location>
</feature>
<gene>
    <name evidence="14" type="ORF">HNQ77_001843</name>
</gene>
<keyword evidence="3" id="KW-1003">Cell membrane</keyword>
<feature type="transmembrane region" description="Helical" evidence="11">
    <location>
        <begin position="192"/>
        <end position="212"/>
    </location>
</feature>
<dbReference type="EC" id="3.4.23.43" evidence="9"/>
<accession>A0A841K0X7</accession>
<keyword evidence="9 14" id="KW-0378">Hydrolase</keyword>
<dbReference type="PANTHER" id="PTHR30487">
    <property type="entry name" value="TYPE 4 PREPILIN-LIKE PROTEINS LEADER PEPTIDE-PROCESSING ENZYME"/>
    <property type="match status" value="1"/>
</dbReference>
<dbReference type="Proteomes" id="UP000538666">
    <property type="component" value="Unassembled WGS sequence"/>
</dbReference>
<organism evidence="14 15">
    <name type="scientific">Silvibacterium bohemicum</name>
    <dbReference type="NCBI Taxonomy" id="1577686"/>
    <lineage>
        <taxon>Bacteria</taxon>
        <taxon>Pseudomonadati</taxon>
        <taxon>Acidobacteriota</taxon>
        <taxon>Terriglobia</taxon>
        <taxon>Terriglobales</taxon>
        <taxon>Acidobacteriaceae</taxon>
        <taxon>Silvibacterium</taxon>
    </lineage>
</organism>
<dbReference type="GO" id="GO:0005886">
    <property type="term" value="C:plasma membrane"/>
    <property type="evidence" value="ECO:0007669"/>
    <property type="project" value="UniProtKB-SubCell"/>
</dbReference>
<evidence type="ECO:0000256" key="8">
    <source>
        <dbReference type="RuleBase" id="RU003793"/>
    </source>
</evidence>